<accession>A0A345P5Q8</accession>
<proteinExistence type="predicted"/>
<evidence type="ECO:0000259" key="3">
    <source>
        <dbReference type="PROSITE" id="PS51186"/>
    </source>
</evidence>
<dbReference type="PANTHER" id="PTHR43877">
    <property type="entry name" value="AMINOALKYLPHOSPHONATE N-ACETYLTRANSFERASE-RELATED-RELATED"/>
    <property type="match status" value="1"/>
</dbReference>
<keyword evidence="1 4" id="KW-0808">Transferase</keyword>
<organism evidence="4 5">
    <name type="scientific">Aquirhabdus parva</name>
    <dbReference type="NCBI Taxonomy" id="2283318"/>
    <lineage>
        <taxon>Bacteria</taxon>
        <taxon>Pseudomonadati</taxon>
        <taxon>Pseudomonadota</taxon>
        <taxon>Gammaproteobacteria</taxon>
        <taxon>Moraxellales</taxon>
        <taxon>Moraxellaceae</taxon>
        <taxon>Aquirhabdus</taxon>
    </lineage>
</organism>
<dbReference type="PROSITE" id="PS51186">
    <property type="entry name" value="GNAT"/>
    <property type="match status" value="1"/>
</dbReference>
<dbReference type="GO" id="GO:0016747">
    <property type="term" value="F:acyltransferase activity, transferring groups other than amino-acyl groups"/>
    <property type="evidence" value="ECO:0007669"/>
    <property type="project" value="InterPro"/>
</dbReference>
<sequence length="173" mass="19078">MTVQHKTILQITHGTPELTEQLSVLLINSVENGASVGFLSPLSPDTARFYWQNTLKGLGSDLMLWVAMSDDQVVGSVQLSLSTKENGQHRAEVQKLFVLKAYRGQGIANQLMQALENTAKEHARTLLVLDTQLGSDAEKVYQCLGWKRVGEIPGFAADPNGQLRATAFYYKTL</sequence>
<name>A0A345P5Q8_9GAMM</name>
<evidence type="ECO:0000313" key="4">
    <source>
        <dbReference type="EMBL" id="AXI02617.1"/>
    </source>
</evidence>
<evidence type="ECO:0000313" key="5">
    <source>
        <dbReference type="Proteomes" id="UP000253940"/>
    </source>
</evidence>
<reference evidence="4 5" key="1">
    <citation type="submission" date="2018-07" db="EMBL/GenBank/DDBJ databases">
        <title>Genome sequencing of Moraxellaceae gen. HYN0046.</title>
        <authorList>
            <person name="Kim M."/>
            <person name="Yi H."/>
        </authorList>
    </citation>
    <scope>NUCLEOTIDE SEQUENCE [LARGE SCALE GENOMIC DNA]</scope>
    <source>
        <strain evidence="4 5">HYN0046</strain>
    </source>
</reference>
<dbReference type="Pfam" id="PF13673">
    <property type="entry name" value="Acetyltransf_10"/>
    <property type="match status" value="1"/>
</dbReference>
<dbReference type="AlphaFoldDB" id="A0A345P5Q8"/>
<keyword evidence="5" id="KW-1185">Reference proteome</keyword>
<gene>
    <name evidence="4" type="ORF">HYN46_07120</name>
</gene>
<dbReference type="EMBL" id="CP031222">
    <property type="protein sequence ID" value="AXI02617.1"/>
    <property type="molecule type" value="Genomic_DNA"/>
</dbReference>
<feature type="domain" description="N-acetyltransferase" evidence="3">
    <location>
        <begin position="25"/>
        <end position="173"/>
    </location>
</feature>
<protein>
    <submittedName>
        <fullName evidence="4">GNAT family N-acetyltransferase</fullName>
    </submittedName>
</protein>
<dbReference type="InterPro" id="IPR000182">
    <property type="entry name" value="GNAT_dom"/>
</dbReference>
<dbReference type="Proteomes" id="UP000253940">
    <property type="component" value="Chromosome"/>
</dbReference>
<keyword evidence="2" id="KW-0012">Acyltransferase</keyword>
<dbReference type="CDD" id="cd04301">
    <property type="entry name" value="NAT_SF"/>
    <property type="match status" value="1"/>
</dbReference>
<evidence type="ECO:0000256" key="1">
    <source>
        <dbReference type="ARBA" id="ARBA00022679"/>
    </source>
</evidence>
<dbReference type="KEGG" id="mbah:HYN46_07120"/>
<dbReference type="Gene3D" id="3.40.630.30">
    <property type="match status" value="1"/>
</dbReference>
<dbReference type="RefSeq" id="WP_114898727.1">
    <property type="nucleotide sequence ID" value="NZ_CP031222.1"/>
</dbReference>
<dbReference type="InterPro" id="IPR050832">
    <property type="entry name" value="Bact_Acetyltransf"/>
</dbReference>
<evidence type="ECO:0000256" key="2">
    <source>
        <dbReference type="ARBA" id="ARBA00023315"/>
    </source>
</evidence>
<dbReference type="SUPFAM" id="SSF55729">
    <property type="entry name" value="Acyl-CoA N-acyltransferases (Nat)"/>
    <property type="match status" value="1"/>
</dbReference>
<dbReference type="PANTHER" id="PTHR43877:SF2">
    <property type="entry name" value="AMINOALKYLPHOSPHONATE N-ACETYLTRANSFERASE-RELATED"/>
    <property type="match status" value="1"/>
</dbReference>
<dbReference type="OrthoDB" id="3389160at2"/>
<dbReference type="InterPro" id="IPR016181">
    <property type="entry name" value="Acyl_CoA_acyltransferase"/>
</dbReference>